<sequence length="563" mass="58708">MIASLFAQVDPSMLRGGDVAAETLDSGIVQVAGPSIDWLALLPLIILLVGGLLTLTFSSFLKKREPKGLFTMTTVAIAVAAAISSLPMWARVQGWDSLLWWNIDQSQTGPFSTAGGAVGIDGFSLFITIVLCLGVVLAALLADSFLRRESMTGPEFYVLLLLSAVGGVIMAMSNDLIVLFIGLETLSIAVYVLAGMNLRRVQSQESGLKYFILGAFSSAFLLYGIAMLYGATGSTNFADIRDFMSAVVPIHNGLLLVGLVLVLVGLAFKISAVPFHAWSPDVYDGAPTPATAWMASGVKAAAVAGLVRVFMLTFPNYASTWKPIVYVLAVLSMVVGAALAIVQSNVKRMLAYSSISHAGFILMAIQANSANGITAAAFYVAVYTFMVAGSFGVVAIVGRKGDGNHQLSDYNGLARSNPLLAGAFIVMLLAQAGVPFTAGFFAKFLSITAAADAHAVPLAIIAMVSAVISTFLYLRIIVAMFMSGGDDGTEAVIDRSKRLHVPFAAGLAIAICVVVTIGYGLFPDLLLDPARDATPAAVHAAPPTDSLNLGAAGSTSGSTTAGR</sequence>
<dbReference type="NCBIfam" id="TIGR01770">
    <property type="entry name" value="NDH_I_N"/>
    <property type="match status" value="1"/>
</dbReference>
<reference evidence="7" key="1">
    <citation type="submission" date="2020-05" db="EMBL/GenBank/DDBJ databases">
        <authorList>
            <person name="Chiriac C."/>
            <person name="Salcher M."/>
            <person name="Ghai R."/>
            <person name="Kavagutti S V."/>
        </authorList>
    </citation>
    <scope>NUCLEOTIDE SEQUENCE</scope>
</reference>
<feature type="transmembrane region" description="Helical" evidence="5">
    <location>
        <begin position="349"/>
        <end position="367"/>
    </location>
</feature>
<feature type="domain" description="NADH:quinone oxidoreductase/Mrp antiporter transmembrane" evidence="6">
    <location>
        <begin position="173"/>
        <end position="469"/>
    </location>
</feature>
<feature type="transmembrane region" description="Helical" evidence="5">
    <location>
        <begin position="373"/>
        <end position="398"/>
    </location>
</feature>
<dbReference type="GO" id="GO:0008137">
    <property type="term" value="F:NADH dehydrogenase (ubiquinone) activity"/>
    <property type="evidence" value="ECO:0007669"/>
    <property type="project" value="InterPro"/>
</dbReference>
<feature type="transmembrane region" description="Helical" evidence="5">
    <location>
        <begin position="499"/>
        <end position="522"/>
    </location>
</feature>
<dbReference type="Pfam" id="PF00361">
    <property type="entry name" value="Proton_antipo_M"/>
    <property type="match status" value="1"/>
</dbReference>
<feature type="transmembrane region" description="Helical" evidence="5">
    <location>
        <begin position="69"/>
        <end position="90"/>
    </location>
</feature>
<feature type="transmembrane region" description="Helical" evidence="5">
    <location>
        <begin position="291"/>
        <end position="311"/>
    </location>
</feature>
<accession>A0A6J6D4W2</accession>
<evidence type="ECO:0000256" key="5">
    <source>
        <dbReference type="SAM" id="Phobius"/>
    </source>
</evidence>
<feature type="transmembrane region" description="Helical" evidence="5">
    <location>
        <begin position="419"/>
        <end position="442"/>
    </location>
</feature>
<dbReference type="GO" id="GO:0042773">
    <property type="term" value="P:ATP synthesis coupled electron transport"/>
    <property type="evidence" value="ECO:0007669"/>
    <property type="project" value="InterPro"/>
</dbReference>
<feature type="transmembrane region" description="Helical" evidence="5">
    <location>
        <begin position="323"/>
        <end position="342"/>
    </location>
</feature>
<keyword evidence="2 5" id="KW-0812">Transmembrane</keyword>
<evidence type="ECO:0000256" key="1">
    <source>
        <dbReference type="ARBA" id="ARBA00004141"/>
    </source>
</evidence>
<feature type="transmembrane region" description="Helical" evidence="5">
    <location>
        <begin position="454"/>
        <end position="478"/>
    </location>
</feature>
<evidence type="ECO:0000256" key="3">
    <source>
        <dbReference type="ARBA" id="ARBA00022989"/>
    </source>
</evidence>
<dbReference type="HAMAP" id="MF_00445">
    <property type="entry name" value="NDH1_NuoN_1"/>
    <property type="match status" value="1"/>
</dbReference>
<dbReference type="EMBL" id="CAEZSU010000154">
    <property type="protein sequence ID" value="CAB4558386.1"/>
    <property type="molecule type" value="Genomic_DNA"/>
</dbReference>
<organism evidence="7">
    <name type="scientific">freshwater metagenome</name>
    <dbReference type="NCBI Taxonomy" id="449393"/>
    <lineage>
        <taxon>unclassified sequences</taxon>
        <taxon>metagenomes</taxon>
        <taxon>ecological metagenomes</taxon>
    </lineage>
</organism>
<proteinExistence type="inferred from homology"/>
<gene>
    <name evidence="7" type="ORF">UFOPK1495_01337</name>
</gene>
<keyword evidence="4 5" id="KW-0472">Membrane</keyword>
<dbReference type="PANTHER" id="PTHR22773">
    <property type="entry name" value="NADH DEHYDROGENASE"/>
    <property type="match status" value="1"/>
</dbReference>
<comment type="subcellular location">
    <subcellularLocation>
        <location evidence="1">Membrane</location>
        <topology evidence="1">Multi-pass membrane protein</topology>
    </subcellularLocation>
</comment>
<feature type="transmembrane region" description="Helical" evidence="5">
    <location>
        <begin position="154"/>
        <end position="171"/>
    </location>
</feature>
<keyword evidence="3 5" id="KW-1133">Transmembrane helix</keyword>
<evidence type="ECO:0000256" key="2">
    <source>
        <dbReference type="ARBA" id="ARBA00022692"/>
    </source>
</evidence>
<feature type="transmembrane region" description="Helical" evidence="5">
    <location>
        <begin position="177"/>
        <end position="198"/>
    </location>
</feature>
<evidence type="ECO:0000313" key="7">
    <source>
        <dbReference type="EMBL" id="CAB4558386.1"/>
    </source>
</evidence>
<dbReference type="AlphaFoldDB" id="A0A6J6D4W2"/>
<dbReference type="InterPro" id="IPR010096">
    <property type="entry name" value="NADH-Q_OxRdtase_suN/2"/>
</dbReference>
<name>A0A6J6D4W2_9ZZZZ</name>
<dbReference type="InterPro" id="IPR001750">
    <property type="entry name" value="ND/Mrp_TM"/>
</dbReference>
<feature type="transmembrane region" description="Helical" evidence="5">
    <location>
        <begin position="123"/>
        <end position="142"/>
    </location>
</feature>
<feature type="transmembrane region" description="Helical" evidence="5">
    <location>
        <begin position="38"/>
        <end position="57"/>
    </location>
</feature>
<dbReference type="GO" id="GO:0016020">
    <property type="term" value="C:membrane"/>
    <property type="evidence" value="ECO:0007669"/>
    <property type="project" value="UniProtKB-SubCell"/>
</dbReference>
<evidence type="ECO:0000259" key="6">
    <source>
        <dbReference type="Pfam" id="PF00361"/>
    </source>
</evidence>
<evidence type="ECO:0000256" key="4">
    <source>
        <dbReference type="ARBA" id="ARBA00023136"/>
    </source>
</evidence>
<feature type="transmembrane region" description="Helical" evidence="5">
    <location>
        <begin position="250"/>
        <end position="270"/>
    </location>
</feature>
<feature type="transmembrane region" description="Helical" evidence="5">
    <location>
        <begin position="210"/>
        <end position="230"/>
    </location>
</feature>
<protein>
    <submittedName>
        <fullName evidence="7">Unannotated protein</fullName>
    </submittedName>
</protein>